<dbReference type="PANTHER" id="PTHR36503:SF1">
    <property type="entry name" value="BLR2520 PROTEIN"/>
    <property type="match status" value="1"/>
</dbReference>
<dbReference type="InterPro" id="IPR004360">
    <property type="entry name" value="Glyas_Fos-R_dOase_dom"/>
</dbReference>
<keyword evidence="3" id="KW-1185">Reference proteome</keyword>
<evidence type="ECO:0000313" key="3">
    <source>
        <dbReference type="Proteomes" id="UP000095256"/>
    </source>
</evidence>
<proteinExistence type="predicted"/>
<evidence type="ECO:0000259" key="1">
    <source>
        <dbReference type="PROSITE" id="PS51819"/>
    </source>
</evidence>
<dbReference type="RefSeq" id="WP_069698889.1">
    <property type="nucleotide sequence ID" value="NZ_JAGGMA010000049.1"/>
</dbReference>
<gene>
    <name evidence="2" type="ORF">BCR26_14310</name>
</gene>
<name>A0A1E5KWB2_9ENTE</name>
<dbReference type="PROSITE" id="PS51819">
    <property type="entry name" value="VOC"/>
    <property type="match status" value="1"/>
</dbReference>
<dbReference type="Pfam" id="PF00903">
    <property type="entry name" value="Glyoxalase"/>
    <property type="match status" value="1"/>
</dbReference>
<dbReference type="OrthoDB" id="9798430at2"/>
<dbReference type="STRING" id="762845.BCR26_14310"/>
<dbReference type="SUPFAM" id="SSF54593">
    <property type="entry name" value="Glyoxalase/Bleomycin resistance protein/Dihydroxybiphenyl dioxygenase"/>
    <property type="match status" value="1"/>
</dbReference>
<organism evidence="2 3">
    <name type="scientific">Enterococcus rivorum</name>
    <dbReference type="NCBI Taxonomy" id="762845"/>
    <lineage>
        <taxon>Bacteria</taxon>
        <taxon>Bacillati</taxon>
        <taxon>Bacillota</taxon>
        <taxon>Bacilli</taxon>
        <taxon>Lactobacillales</taxon>
        <taxon>Enterococcaceae</taxon>
        <taxon>Enterococcus</taxon>
    </lineage>
</organism>
<reference evidence="2 3" key="1">
    <citation type="submission" date="2016-09" db="EMBL/GenBank/DDBJ databases">
        <authorList>
            <person name="Capua I."/>
            <person name="De Benedictis P."/>
            <person name="Joannis T."/>
            <person name="Lombin L.H."/>
            <person name="Cattoli G."/>
        </authorList>
    </citation>
    <scope>NUCLEOTIDE SEQUENCE [LARGE SCALE GENOMIC DNA]</scope>
    <source>
        <strain evidence="2 3">LMG 25899</strain>
    </source>
</reference>
<dbReference type="CDD" id="cd06587">
    <property type="entry name" value="VOC"/>
    <property type="match status" value="1"/>
</dbReference>
<evidence type="ECO:0000313" key="2">
    <source>
        <dbReference type="EMBL" id="OEH82167.1"/>
    </source>
</evidence>
<dbReference type="Proteomes" id="UP000095256">
    <property type="component" value="Unassembled WGS sequence"/>
</dbReference>
<dbReference type="AlphaFoldDB" id="A0A1E5KWB2"/>
<dbReference type="InterPro" id="IPR037523">
    <property type="entry name" value="VOC_core"/>
</dbReference>
<dbReference type="PANTHER" id="PTHR36503">
    <property type="entry name" value="BLR2520 PROTEIN"/>
    <property type="match status" value="1"/>
</dbReference>
<dbReference type="InterPro" id="IPR029068">
    <property type="entry name" value="Glyas_Bleomycin-R_OHBP_Dase"/>
</dbReference>
<feature type="domain" description="VOC" evidence="1">
    <location>
        <begin position="4"/>
        <end position="122"/>
    </location>
</feature>
<comment type="caution">
    <text evidence="2">The sequence shown here is derived from an EMBL/GenBank/DDBJ whole genome shotgun (WGS) entry which is preliminary data.</text>
</comment>
<accession>A0A1E5KWB2</accession>
<protein>
    <submittedName>
        <fullName evidence="2">Glyoxalase</fullName>
    </submittedName>
</protein>
<sequence length="123" mass="14021">MNLGNFSVSFPVNDLHASMKFYETLGFKQVSGDVQQNWCVLQNGEARIGLFQGMFEEGFLTFNPKWNTNKETEEGMEDIREIAKKIEKEGYSLEEGASLDGENAGYFFIKDPDGHKLLFDQHV</sequence>
<dbReference type="EMBL" id="MIEK01000027">
    <property type="protein sequence ID" value="OEH82167.1"/>
    <property type="molecule type" value="Genomic_DNA"/>
</dbReference>
<dbReference type="Gene3D" id="3.10.180.10">
    <property type="entry name" value="2,3-Dihydroxybiphenyl 1,2-Dioxygenase, domain 1"/>
    <property type="match status" value="1"/>
</dbReference>